<dbReference type="Pfam" id="PF08447">
    <property type="entry name" value="PAS_3"/>
    <property type="match status" value="1"/>
</dbReference>
<dbReference type="SUPFAM" id="SSF47384">
    <property type="entry name" value="Homodimeric domain of signal transducing histidine kinase"/>
    <property type="match status" value="1"/>
</dbReference>
<keyword evidence="5" id="KW-0418">Kinase</keyword>
<dbReference type="GO" id="GO:0000155">
    <property type="term" value="F:phosphorelay sensor kinase activity"/>
    <property type="evidence" value="ECO:0007669"/>
    <property type="project" value="InterPro"/>
</dbReference>
<sequence>MPRDTASPQDELIAQLRESEARFRGAFETAAIGMALVSLEGHWLDVNASLCEIVGYEREELLATDFQTITHPEDLDTDLSLLHQLLDGDIPSYRMEKRYFHKTGRLVWVLLSVSLVRGLDGQPVHFVSQIEDISKSKADQAALERKNQELEEFAAIVSHDLKAPLRGVRGFAQLLRLKLGDDLPREESDYLDMIDLSVERAGRMVDDLLALARISEAKDLEPVSMQAIVGTLLAELQPTLEDASARIDVDTSSLSDIWSHRTGVRQLMQNVLTNAIKFRDPARPLRIEITCREALNEAEFQISDNGLGIEPRHAERVFRPFERLHGEEIEGSGIGLAICKKVVEQAGGKIWIRPNEDQGTTIGFTLPTVDPSV</sequence>
<dbReference type="InterPro" id="IPR003661">
    <property type="entry name" value="HisK_dim/P_dom"/>
</dbReference>
<dbReference type="InterPro" id="IPR003594">
    <property type="entry name" value="HATPase_dom"/>
</dbReference>
<dbReference type="NCBIfam" id="TIGR00229">
    <property type="entry name" value="sensory_box"/>
    <property type="match status" value="1"/>
</dbReference>
<feature type="domain" description="Histidine kinase" evidence="6">
    <location>
        <begin position="156"/>
        <end position="370"/>
    </location>
</feature>
<dbReference type="FunFam" id="3.30.565.10:FF:000006">
    <property type="entry name" value="Sensor histidine kinase WalK"/>
    <property type="match status" value="1"/>
</dbReference>
<dbReference type="PRINTS" id="PR00344">
    <property type="entry name" value="BCTRLSENSOR"/>
</dbReference>
<keyword evidence="10" id="KW-1185">Reference proteome</keyword>
<dbReference type="PROSITE" id="PS50109">
    <property type="entry name" value="HIS_KIN"/>
    <property type="match status" value="1"/>
</dbReference>
<dbReference type="InterPro" id="IPR001610">
    <property type="entry name" value="PAC"/>
</dbReference>
<reference evidence="9 10" key="1">
    <citation type="submission" date="2018-05" db="EMBL/GenBank/DDBJ databases">
        <title>Abyssibacter profundi OUC007T gen. nov., sp. nov, a marine bacterium isolated from seawater of the Mariana Trench.</title>
        <authorList>
            <person name="Zhou S."/>
        </authorList>
    </citation>
    <scope>NUCLEOTIDE SEQUENCE [LARGE SCALE GENOMIC DNA]</scope>
    <source>
        <strain evidence="9 10">OUC007</strain>
    </source>
</reference>
<evidence type="ECO:0000313" key="10">
    <source>
        <dbReference type="Proteomes" id="UP000251800"/>
    </source>
</evidence>
<evidence type="ECO:0000256" key="3">
    <source>
        <dbReference type="ARBA" id="ARBA00022553"/>
    </source>
</evidence>
<dbReference type="InterPro" id="IPR036890">
    <property type="entry name" value="HATPase_C_sf"/>
</dbReference>
<organism evidence="9 10">
    <name type="scientific">Abyssibacter profundi</name>
    <dbReference type="NCBI Taxonomy" id="2182787"/>
    <lineage>
        <taxon>Bacteria</taxon>
        <taxon>Pseudomonadati</taxon>
        <taxon>Pseudomonadota</taxon>
        <taxon>Gammaproteobacteria</taxon>
        <taxon>Chromatiales</taxon>
        <taxon>Oceanococcaceae</taxon>
        <taxon>Abyssibacter</taxon>
    </lineage>
</organism>
<dbReference type="PANTHER" id="PTHR43304:SF1">
    <property type="entry name" value="PAC DOMAIN-CONTAINING PROTEIN"/>
    <property type="match status" value="1"/>
</dbReference>
<dbReference type="SMART" id="SM00387">
    <property type="entry name" value="HATPase_c"/>
    <property type="match status" value="1"/>
</dbReference>
<evidence type="ECO:0000256" key="5">
    <source>
        <dbReference type="ARBA" id="ARBA00022777"/>
    </source>
</evidence>
<proteinExistence type="predicted"/>
<dbReference type="SUPFAM" id="SSF55785">
    <property type="entry name" value="PYP-like sensor domain (PAS domain)"/>
    <property type="match status" value="1"/>
</dbReference>
<dbReference type="SMART" id="SM00086">
    <property type="entry name" value="PAC"/>
    <property type="match status" value="1"/>
</dbReference>
<gene>
    <name evidence="9" type="ORF">DEH80_13665</name>
</gene>
<dbReference type="Pfam" id="PF00512">
    <property type="entry name" value="HisKA"/>
    <property type="match status" value="1"/>
</dbReference>
<dbReference type="InterPro" id="IPR005467">
    <property type="entry name" value="His_kinase_dom"/>
</dbReference>
<dbReference type="EC" id="2.7.13.3" evidence="2"/>
<evidence type="ECO:0000259" key="6">
    <source>
        <dbReference type="PROSITE" id="PS50109"/>
    </source>
</evidence>
<dbReference type="Gene3D" id="3.30.450.20">
    <property type="entry name" value="PAS domain"/>
    <property type="match status" value="1"/>
</dbReference>
<evidence type="ECO:0000256" key="1">
    <source>
        <dbReference type="ARBA" id="ARBA00000085"/>
    </source>
</evidence>
<dbReference type="PANTHER" id="PTHR43304">
    <property type="entry name" value="PHYTOCHROME-LIKE PROTEIN CPH1"/>
    <property type="match status" value="1"/>
</dbReference>
<evidence type="ECO:0000259" key="7">
    <source>
        <dbReference type="PROSITE" id="PS50112"/>
    </source>
</evidence>
<dbReference type="InterPro" id="IPR035965">
    <property type="entry name" value="PAS-like_dom_sf"/>
</dbReference>
<comment type="catalytic activity">
    <reaction evidence="1">
        <text>ATP + protein L-histidine = ADP + protein N-phospho-L-histidine.</text>
        <dbReference type="EC" id="2.7.13.3"/>
    </reaction>
</comment>
<accession>A0A383XRL3</accession>
<dbReference type="GO" id="GO:0005886">
    <property type="term" value="C:plasma membrane"/>
    <property type="evidence" value="ECO:0007669"/>
    <property type="project" value="UniProtKB-ARBA"/>
</dbReference>
<dbReference type="InterPro" id="IPR004358">
    <property type="entry name" value="Sig_transdc_His_kin-like_C"/>
</dbReference>
<dbReference type="CDD" id="cd00130">
    <property type="entry name" value="PAS"/>
    <property type="match status" value="1"/>
</dbReference>
<evidence type="ECO:0000256" key="4">
    <source>
        <dbReference type="ARBA" id="ARBA00022679"/>
    </source>
</evidence>
<evidence type="ECO:0000256" key="2">
    <source>
        <dbReference type="ARBA" id="ARBA00012438"/>
    </source>
</evidence>
<protein>
    <recommendedName>
        <fullName evidence="2">histidine kinase</fullName>
        <ecNumber evidence="2">2.7.13.3</ecNumber>
    </recommendedName>
</protein>
<feature type="domain" description="PAS" evidence="7">
    <location>
        <begin position="19"/>
        <end position="89"/>
    </location>
</feature>
<dbReference type="InterPro" id="IPR000700">
    <property type="entry name" value="PAS-assoc_C"/>
</dbReference>
<evidence type="ECO:0000259" key="8">
    <source>
        <dbReference type="PROSITE" id="PS50113"/>
    </source>
</evidence>
<dbReference type="SMART" id="SM00091">
    <property type="entry name" value="PAS"/>
    <property type="match status" value="1"/>
</dbReference>
<evidence type="ECO:0000313" key="9">
    <source>
        <dbReference type="EMBL" id="PWN55267.1"/>
    </source>
</evidence>
<keyword evidence="4" id="KW-0808">Transferase</keyword>
<dbReference type="Gene3D" id="1.10.287.130">
    <property type="match status" value="1"/>
</dbReference>
<dbReference type="Pfam" id="PF02518">
    <property type="entry name" value="HATPase_c"/>
    <property type="match status" value="1"/>
</dbReference>
<dbReference type="InterPro" id="IPR036097">
    <property type="entry name" value="HisK_dim/P_sf"/>
</dbReference>
<feature type="domain" description="PAC" evidence="8">
    <location>
        <begin position="93"/>
        <end position="145"/>
    </location>
</feature>
<dbReference type="CDD" id="cd00082">
    <property type="entry name" value="HisKA"/>
    <property type="match status" value="1"/>
</dbReference>
<dbReference type="SMART" id="SM00388">
    <property type="entry name" value="HisKA"/>
    <property type="match status" value="1"/>
</dbReference>
<dbReference type="InterPro" id="IPR013655">
    <property type="entry name" value="PAS_fold_3"/>
</dbReference>
<dbReference type="PROSITE" id="PS50112">
    <property type="entry name" value="PAS"/>
    <property type="match status" value="1"/>
</dbReference>
<dbReference type="Gene3D" id="3.30.565.10">
    <property type="entry name" value="Histidine kinase-like ATPase, C-terminal domain"/>
    <property type="match status" value="1"/>
</dbReference>
<dbReference type="RefSeq" id="WP_109721071.1">
    <property type="nucleotide sequence ID" value="NZ_QEQK01000012.1"/>
</dbReference>
<keyword evidence="3" id="KW-0597">Phosphoprotein</keyword>
<dbReference type="SUPFAM" id="SSF55874">
    <property type="entry name" value="ATPase domain of HSP90 chaperone/DNA topoisomerase II/histidine kinase"/>
    <property type="match status" value="1"/>
</dbReference>
<dbReference type="OrthoDB" id="9804645at2"/>
<dbReference type="PROSITE" id="PS50113">
    <property type="entry name" value="PAC"/>
    <property type="match status" value="1"/>
</dbReference>
<dbReference type="InterPro" id="IPR052162">
    <property type="entry name" value="Sensor_kinase/Photoreceptor"/>
</dbReference>
<name>A0A383XRL3_9GAMM</name>
<dbReference type="Proteomes" id="UP000251800">
    <property type="component" value="Unassembled WGS sequence"/>
</dbReference>
<dbReference type="AlphaFoldDB" id="A0A383XRL3"/>
<dbReference type="EMBL" id="QEQK01000012">
    <property type="protein sequence ID" value="PWN55267.1"/>
    <property type="molecule type" value="Genomic_DNA"/>
</dbReference>
<comment type="caution">
    <text evidence="9">The sequence shown here is derived from an EMBL/GenBank/DDBJ whole genome shotgun (WGS) entry which is preliminary data.</text>
</comment>
<dbReference type="InterPro" id="IPR000014">
    <property type="entry name" value="PAS"/>
</dbReference>